<accession>X1T9D1</accession>
<comment type="caution">
    <text evidence="1">The sequence shown here is derived from an EMBL/GenBank/DDBJ whole genome shotgun (WGS) entry which is preliminary data.</text>
</comment>
<proteinExistence type="predicted"/>
<protein>
    <submittedName>
        <fullName evidence="1">Uncharacterized protein</fullName>
    </submittedName>
</protein>
<organism evidence="1">
    <name type="scientific">marine sediment metagenome</name>
    <dbReference type="NCBI Taxonomy" id="412755"/>
    <lineage>
        <taxon>unclassified sequences</taxon>
        <taxon>metagenomes</taxon>
        <taxon>ecological metagenomes</taxon>
    </lineage>
</organism>
<name>X1T9D1_9ZZZZ</name>
<evidence type="ECO:0000313" key="1">
    <source>
        <dbReference type="EMBL" id="GAI84155.1"/>
    </source>
</evidence>
<dbReference type="AlphaFoldDB" id="X1T9D1"/>
<feature type="non-terminal residue" evidence="1">
    <location>
        <position position="39"/>
    </location>
</feature>
<dbReference type="EMBL" id="BARW01012439">
    <property type="protein sequence ID" value="GAI84155.1"/>
    <property type="molecule type" value="Genomic_DNA"/>
</dbReference>
<reference evidence="1" key="1">
    <citation type="journal article" date="2014" name="Front. Microbiol.">
        <title>High frequency of phylogenetically diverse reductive dehalogenase-homologous genes in deep subseafloor sedimentary metagenomes.</title>
        <authorList>
            <person name="Kawai M."/>
            <person name="Futagami T."/>
            <person name="Toyoda A."/>
            <person name="Takaki Y."/>
            <person name="Nishi S."/>
            <person name="Hori S."/>
            <person name="Arai W."/>
            <person name="Tsubouchi T."/>
            <person name="Morono Y."/>
            <person name="Uchiyama I."/>
            <person name="Ito T."/>
            <person name="Fujiyama A."/>
            <person name="Inagaki F."/>
            <person name="Takami H."/>
        </authorList>
    </citation>
    <scope>NUCLEOTIDE SEQUENCE</scope>
    <source>
        <strain evidence="1">Expedition CK06-06</strain>
    </source>
</reference>
<gene>
    <name evidence="1" type="ORF">S12H4_23423</name>
</gene>
<sequence>MITIGKIPKKLQSFFKPVKKQVSEHVYSYFWSMVLSICI</sequence>